<organism evidence="1 2">
    <name type="scientific">Micromonospora coxensis</name>
    <dbReference type="NCBI Taxonomy" id="356852"/>
    <lineage>
        <taxon>Bacteria</taxon>
        <taxon>Bacillati</taxon>
        <taxon>Actinomycetota</taxon>
        <taxon>Actinomycetes</taxon>
        <taxon>Micromonosporales</taxon>
        <taxon>Micromonosporaceae</taxon>
        <taxon>Micromonospora</taxon>
    </lineage>
</organism>
<gene>
    <name evidence="1" type="ORF">GA0070614_1213</name>
</gene>
<evidence type="ECO:0000313" key="1">
    <source>
        <dbReference type="EMBL" id="SCG44435.1"/>
    </source>
</evidence>
<keyword evidence="2" id="KW-1185">Reference proteome</keyword>
<evidence type="ECO:0000313" key="2">
    <source>
        <dbReference type="Proteomes" id="UP000198215"/>
    </source>
</evidence>
<dbReference type="AlphaFoldDB" id="A0A1C5HEK9"/>
<accession>A0A1C5HEK9</accession>
<dbReference type="EMBL" id="LT607753">
    <property type="protein sequence ID" value="SCG44435.1"/>
    <property type="molecule type" value="Genomic_DNA"/>
</dbReference>
<name>A0A1C5HEK9_9ACTN</name>
<sequence length="45" mass="4805">MIGASARAATKWERLCAPARSPYGGGMLAHLSCWWPADPAATFRA</sequence>
<proteinExistence type="predicted"/>
<protein>
    <submittedName>
        <fullName evidence="1">Uncharacterized protein</fullName>
    </submittedName>
</protein>
<dbReference type="Proteomes" id="UP000198215">
    <property type="component" value="Chromosome I"/>
</dbReference>
<reference evidence="2" key="1">
    <citation type="submission" date="2016-06" db="EMBL/GenBank/DDBJ databases">
        <authorList>
            <person name="Varghese N."/>
            <person name="Submissions Spin"/>
        </authorList>
    </citation>
    <scope>NUCLEOTIDE SEQUENCE [LARGE SCALE GENOMIC DNA]</scope>
    <source>
        <strain evidence="2">DSM 45161</strain>
    </source>
</reference>